<comment type="function">
    <text evidence="9">Phosphorylase is an important allosteric enzyme in carbohydrate metabolism. Enzymes from different sources differ in their regulatory mechanisms and in their natural substrates. However, all known phosphorylases share catalytic and structural properties.</text>
</comment>
<dbReference type="STRING" id="96561.Dole_1322"/>
<comment type="function">
    <text evidence="11">Allosteric enzyme that catalyzes the rate-limiting step in glycogen catabolism, the phosphorolytic cleavage of glycogen to produce glucose-1-phosphate, and plays a central role in maintaining cellular and organismal glucose homeostasis.</text>
</comment>
<reference evidence="12 13" key="1">
    <citation type="submission" date="2007-10" db="EMBL/GenBank/DDBJ databases">
        <title>Complete sequence of Desulfococcus oleovorans Hxd3.</title>
        <authorList>
            <consortium name="US DOE Joint Genome Institute"/>
            <person name="Copeland A."/>
            <person name="Lucas S."/>
            <person name="Lapidus A."/>
            <person name="Barry K."/>
            <person name="Glavina del Rio T."/>
            <person name="Dalin E."/>
            <person name="Tice H."/>
            <person name="Pitluck S."/>
            <person name="Kiss H."/>
            <person name="Brettin T."/>
            <person name="Bruce D."/>
            <person name="Detter J.C."/>
            <person name="Han C."/>
            <person name="Schmutz J."/>
            <person name="Larimer F."/>
            <person name="Land M."/>
            <person name="Hauser L."/>
            <person name="Kyrpides N."/>
            <person name="Kim E."/>
            <person name="Wawrik B."/>
            <person name="Richardson P."/>
        </authorList>
    </citation>
    <scope>NUCLEOTIDE SEQUENCE [LARGE SCALE GENOMIC DNA]</scope>
    <source>
        <strain evidence="13">DSM 6200 / JCM 39069 / Hxd3</strain>
    </source>
</reference>
<dbReference type="Gene3D" id="3.40.50.2000">
    <property type="entry name" value="Glycogen Phosphorylase B"/>
    <property type="match status" value="2"/>
</dbReference>
<dbReference type="PANTHER" id="PTHR11468:SF3">
    <property type="entry name" value="GLYCOGEN PHOSPHORYLASE, LIVER FORM"/>
    <property type="match status" value="1"/>
</dbReference>
<dbReference type="PROSITE" id="PS00102">
    <property type="entry name" value="PHOSPHORYLASE"/>
    <property type="match status" value="1"/>
</dbReference>
<dbReference type="FunFam" id="3.40.50.2000:FF:000149">
    <property type="entry name" value="Glycogen phosphorylase, muscle form"/>
    <property type="match status" value="1"/>
</dbReference>
<organism evidence="12 13">
    <name type="scientific">Desulfosudis oleivorans (strain DSM 6200 / JCM 39069 / Hxd3)</name>
    <name type="common">Desulfococcus oleovorans</name>
    <dbReference type="NCBI Taxonomy" id="96561"/>
    <lineage>
        <taxon>Bacteria</taxon>
        <taxon>Pseudomonadati</taxon>
        <taxon>Thermodesulfobacteriota</taxon>
        <taxon>Desulfobacteria</taxon>
        <taxon>Desulfobacterales</taxon>
        <taxon>Desulfosudaceae</taxon>
        <taxon>Desulfosudis</taxon>
    </lineage>
</organism>
<evidence type="ECO:0000256" key="7">
    <source>
        <dbReference type="ARBA" id="ARBA00022898"/>
    </source>
</evidence>
<dbReference type="GO" id="GO:0008184">
    <property type="term" value="F:glycogen phosphorylase activity"/>
    <property type="evidence" value="ECO:0007669"/>
    <property type="project" value="InterPro"/>
</dbReference>
<dbReference type="HOGENOM" id="CLU_010198_1_1_7"/>
<feature type="modified residue" description="N6-(pyridoxal phosphate)lysine" evidence="10">
    <location>
        <position position="702"/>
    </location>
</feature>
<dbReference type="GO" id="GO:0005980">
    <property type="term" value="P:glycogen catabolic process"/>
    <property type="evidence" value="ECO:0007669"/>
    <property type="project" value="TreeGrafter"/>
</dbReference>
<dbReference type="GO" id="GO:0030170">
    <property type="term" value="F:pyridoxal phosphate binding"/>
    <property type="evidence" value="ECO:0007669"/>
    <property type="project" value="InterPro"/>
</dbReference>
<evidence type="ECO:0000256" key="4">
    <source>
        <dbReference type="ARBA" id="ARBA00022600"/>
    </source>
</evidence>
<proteinExistence type="inferred from homology"/>
<dbReference type="PANTHER" id="PTHR11468">
    <property type="entry name" value="GLYCOGEN PHOSPHORYLASE"/>
    <property type="match status" value="1"/>
</dbReference>
<dbReference type="InterPro" id="IPR000811">
    <property type="entry name" value="Glyco_trans_35"/>
</dbReference>
<sequence length="864" mass="97701">MCGFCPPSAGWRSQAKGKSFNIPTWSFPMEKFRGTILHHPPSHCFDNSVESIKADLTEKLFSMRAKFPEVATLNDYYLALSYVVRDRVLHRWIHSAHTYFQQASRTVVYLSAEYLMGPQLGNNILNLGIRKQVEQAVAEMGLSLEDLLEQEEEPGLGNGGLGRLAACYLDSLATLQIPAFGYGIRYEFGIFDQQIKDGWQVEVTDRWLRLGNPWEVPHPERRYEVRFGGHTEAGYDAQGRYRVRWVPERSVMGTPFDTPVLGYGVGNAIILRLWQAEARESFDFQAFNLGNYYKAVDDKVMSENITKVLYPNDEPEAGRRLRLEQQYFFVACSLADMLRIFFQRDTDLDRLPDKFVVQLNDTHPAVAVAEMMRLLIDDNGLEWDRAWKITTGVFAYTNHTLLPEALETWNVDLFGKVLPRHLEIIYEINHRFLMEVNRFFPGDAGRLSRMSLFSEAGEKRVRMANLACVGSRAINGVAALHTDLLKQTVLKDFHELWPEKFSNKTNGVTPRRFMALANPGLADLITQSIGATWLRDMDRLKGLEPFARDNAFRDQWAEVKHQCKVRLAAMIRKKTGMAVDPDTLFDIQVKRIHEYKRQHLNVLNIITHYRRLKQGLDMDAPARTFIFGGKAAPGYVLAKLMIRLITGVADVVNHDPDINGRIKVVFYPDFNVKNAQHIYPAADLSEQISTAGKEASGTGNMKFALNGALTIGTLDGANVEICQAVGPENFFLFGLTADQVAATRQAGYRPCDVYDGNEELRAAMGMISGGLFSGGDPGMFAPLIDSLLNEDRFMVLADYAAYVQCQEQVGRAFLKPDHWHAMSILNVARMGMFSSDRSIAEYCRDIWHVEPVPVVVPDETCDID</sequence>
<keyword evidence="13" id="KW-1185">Reference proteome</keyword>
<dbReference type="InterPro" id="IPR011833">
    <property type="entry name" value="Glycg_phsphrylas"/>
</dbReference>
<dbReference type="CAZy" id="GT35">
    <property type="family name" value="Glycosyltransferase Family 35"/>
</dbReference>
<comment type="cofactor">
    <cofactor evidence="2 11">
        <name>pyridoxal 5'-phosphate</name>
        <dbReference type="ChEBI" id="CHEBI:597326"/>
    </cofactor>
</comment>
<evidence type="ECO:0000256" key="10">
    <source>
        <dbReference type="PIRSR" id="PIRSR000460-1"/>
    </source>
</evidence>
<dbReference type="Proteomes" id="UP000008561">
    <property type="component" value="Chromosome"/>
</dbReference>
<dbReference type="eggNOG" id="COG0058">
    <property type="taxonomic scope" value="Bacteria"/>
</dbReference>
<accession>A8ZYM1</accession>
<evidence type="ECO:0000256" key="5">
    <source>
        <dbReference type="ARBA" id="ARBA00022676"/>
    </source>
</evidence>
<keyword evidence="8 11" id="KW-0119">Carbohydrate metabolism</keyword>
<dbReference type="FunFam" id="3.40.50.2000:FF:000005">
    <property type="entry name" value="Alpha-1,4 glucan phosphorylase"/>
    <property type="match status" value="1"/>
</dbReference>
<evidence type="ECO:0000256" key="11">
    <source>
        <dbReference type="RuleBase" id="RU000587"/>
    </source>
</evidence>
<comment type="catalytic activity">
    <reaction evidence="1 11">
        <text>[(1-&gt;4)-alpha-D-glucosyl](n) + phosphate = [(1-&gt;4)-alpha-D-glucosyl](n-1) + alpha-D-glucose 1-phosphate</text>
        <dbReference type="Rhea" id="RHEA:41732"/>
        <dbReference type="Rhea" id="RHEA-COMP:9584"/>
        <dbReference type="Rhea" id="RHEA-COMP:9586"/>
        <dbReference type="ChEBI" id="CHEBI:15444"/>
        <dbReference type="ChEBI" id="CHEBI:43474"/>
        <dbReference type="ChEBI" id="CHEBI:58601"/>
        <dbReference type="EC" id="2.4.1.1"/>
    </reaction>
</comment>
<evidence type="ECO:0000313" key="13">
    <source>
        <dbReference type="Proteomes" id="UP000008561"/>
    </source>
</evidence>
<gene>
    <name evidence="12" type="ordered locus">Dole_1322</name>
</gene>
<name>A8ZYM1_DESOH</name>
<dbReference type="EMBL" id="CP000859">
    <property type="protein sequence ID" value="ABW67126.1"/>
    <property type="molecule type" value="Genomic_DNA"/>
</dbReference>
<dbReference type="EC" id="2.4.1.1" evidence="11"/>
<evidence type="ECO:0000256" key="2">
    <source>
        <dbReference type="ARBA" id="ARBA00001933"/>
    </source>
</evidence>
<evidence type="ECO:0000256" key="9">
    <source>
        <dbReference type="ARBA" id="ARBA00025174"/>
    </source>
</evidence>
<keyword evidence="5 11" id="KW-0328">Glycosyltransferase</keyword>
<dbReference type="InterPro" id="IPR035090">
    <property type="entry name" value="Pyridoxal_P_attach_site"/>
</dbReference>
<dbReference type="CDD" id="cd04300">
    <property type="entry name" value="GT35_Glycogen_Phosphorylase"/>
    <property type="match status" value="1"/>
</dbReference>
<evidence type="ECO:0000256" key="8">
    <source>
        <dbReference type="ARBA" id="ARBA00023277"/>
    </source>
</evidence>
<dbReference type="PIRSF" id="PIRSF000460">
    <property type="entry name" value="Pprylas_GlgP"/>
    <property type="match status" value="1"/>
</dbReference>
<dbReference type="KEGG" id="dol:Dole_1322"/>
<keyword evidence="6 11" id="KW-0808">Transferase</keyword>
<evidence type="ECO:0000313" key="12">
    <source>
        <dbReference type="EMBL" id="ABW67126.1"/>
    </source>
</evidence>
<evidence type="ECO:0000256" key="1">
    <source>
        <dbReference type="ARBA" id="ARBA00001275"/>
    </source>
</evidence>
<evidence type="ECO:0000256" key="6">
    <source>
        <dbReference type="ARBA" id="ARBA00022679"/>
    </source>
</evidence>
<evidence type="ECO:0000256" key="3">
    <source>
        <dbReference type="ARBA" id="ARBA00006047"/>
    </source>
</evidence>
<dbReference type="AlphaFoldDB" id="A8ZYM1"/>
<keyword evidence="7 10" id="KW-0663">Pyridoxal phosphate</keyword>
<protein>
    <recommendedName>
        <fullName evidence="11">Alpha-1,4 glucan phosphorylase</fullName>
        <ecNumber evidence="11">2.4.1.1</ecNumber>
    </recommendedName>
</protein>
<dbReference type="Pfam" id="PF00343">
    <property type="entry name" value="Phosphorylase"/>
    <property type="match status" value="1"/>
</dbReference>
<dbReference type="SUPFAM" id="SSF53756">
    <property type="entry name" value="UDP-Glycosyltransferase/glycogen phosphorylase"/>
    <property type="match status" value="1"/>
</dbReference>
<dbReference type="GO" id="GO:0005737">
    <property type="term" value="C:cytoplasm"/>
    <property type="evidence" value="ECO:0007669"/>
    <property type="project" value="TreeGrafter"/>
</dbReference>
<dbReference type="NCBIfam" id="TIGR02093">
    <property type="entry name" value="P_ylase"/>
    <property type="match status" value="1"/>
</dbReference>
<comment type="similarity">
    <text evidence="3 11">Belongs to the glycogen phosphorylase family.</text>
</comment>
<keyword evidence="4" id="KW-0321">Glycogen metabolism</keyword>